<feature type="signal peptide" evidence="2">
    <location>
        <begin position="1"/>
        <end position="26"/>
    </location>
</feature>
<evidence type="ECO:0000313" key="4">
    <source>
        <dbReference type="Proteomes" id="UP000196536"/>
    </source>
</evidence>
<dbReference type="EMBL" id="NEXX01000001">
    <property type="protein sequence ID" value="OUY08994.1"/>
    <property type="molecule type" value="Genomic_DNA"/>
</dbReference>
<keyword evidence="4" id="KW-1185">Reference proteome</keyword>
<organism evidence="3 4">
    <name type="scientific">Acinetobacter populi</name>
    <dbReference type="NCBI Taxonomy" id="1582270"/>
    <lineage>
        <taxon>Bacteria</taxon>
        <taxon>Pseudomonadati</taxon>
        <taxon>Pseudomonadota</taxon>
        <taxon>Gammaproteobacteria</taxon>
        <taxon>Moraxellales</taxon>
        <taxon>Moraxellaceae</taxon>
        <taxon>Acinetobacter</taxon>
    </lineage>
</organism>
<accession>A0A1Z9Z3F9</accession>
<feature type="compositionally biased region" description="Polar residues" evidence="1">
    <location>
        <begin position="166"/>
        <end position="177"/>
    </location>
</feature>
<sequence>MRGTHMHFYRSCLFALGCLSVAHAFAEQSSPAINTENTETGTWMDTIPKTIDSLPTILPEQSDQAIVPSVEETKDNSWWDKKQYQFKEKLQDYAYHIDDWFGEPDPNDAASANLRIILDTEWNKYDDYSVKPRIRGKIRLPTLENRFSVVFGDDSLDNEIRGNVAITNENPQGNSSRTIDRKQSRDDNSSLALRWDQWKNPWDIDTDVDLGIRSGDDVYLRLKGQKDWQLKNDFSTHVEQIYRYGLDSKHYLRTNLELRHARPNEAFLSDQFSLTYTDDGEQNFFWDNRLFREHQFFKNNRFNYGIYMGGRIDDSTPDLNSYGPFISWRQPFIREWLFFQTEVNYYNDKEQDRSHNVGALLRLETWF</sequence>
<feature type="chain" id="PRO_5012984536" description="Selenocysteine synthase" evidence="2">
    <location>
        <begin position="27"/>
        <end position="367"/>
    </location>
</feature>
<proteinExistence type="predicted"/>
<evidence type="ECO:0000313" key="3">
    <source>
        <dbReference type="EMBL" id="OUY08994.1"/>
    </source>
</evidence>
<evidence type="ECO:0000256" key="2">
    <source>
        <dbReference type="SAM" id="SignalP"/>
    </source>
</evidence>
<dbReference type="AlphaFoldDB" id="A0A1Z9Z3F9"/>
<comment type="caution">
    <text evidence="3">The sequence shown here is derived from an EMBL/GenBank/DDBJ whole genome shotgun (WGS) entry which is preliminary data.</text>
</comment>
<evidence type="ECO:0008006" key="5">
    <source>
        <dbReference type="Google" id="ProtNLM"/>
    </source>
</evidence>
<name>A0A1Z9Z3F9_9GAMM</name>
<gene>
    <name evidence="3" type="ORF">CAP51_05155</name>
</gene>
<dbReference type="Proteomes" id="UP000196536">
    <property type="component" value="Unassembled WGS sequence"/>
</dbReference>
<dbReference type="OrthoDB" id="6646492at2"/>
<keyword evidence="2" id="KW-0732">Signal</keyword>
<evidence type="ECO:0000256" key="1">
    <source>
        <dbReference type="SAM" id="MobiDB-lite"/>
    </source>
</evidence>
<reference evidence="3 4" key="1">
    <citation type="submission" date="2017-05" db="EMBL/GenBank/DDBJ databases">
        <title>Acinetobacter populi ANC 5415 (= PBJ7), whole genome shotgun sequencing project.</title>
        <authorList>
            <person name="Nemec A."/>
            <person name="Radolfova-Krizova L."/>
        </authorList>
    </citation>
    <scope>NUCLEOTIDE SEQUENCE [LARGE SCALE GENOMIC DNA]</scope>
    <source>
        <strain evidence="3 4">PBJ7</strain>
    </source>
</reference>
<protein>
    <recommendedName>
        <fullName evidence="5">Selenocysteine synthase</fullName>
    </recommendedName>
</protein>
<feature type="region of interest" description="Disordered" evidence="1">
    <location>
        <begin position="166"/>
        <end position="185"/>
    </location>
</feature>